<organism evidence="1 2">
    <name type="scientific">Prochlorococcus marinus str. PAC1</name>
    <dbReference type="NCBI Taxonomy" id="59924"/>
    <lineage>
        <taxon>Bacteria</taxon>
        <taxon>Bacillati</taxon>
        <taxon>Cyanobacteriota</taxon>
        <taxon>Cyanophyceae</taxon>
        <taxon>Synechococcales</taxon>
        <taxon>Prochlorococcaceae</taxon>
        <taxon>Prochlorococcus</taxon>
    </lineage>
</organism>
<protein>
    <submittedName>
        <fullName evidence="1">Uncharacterized protein</fullName>
    </submittedName>
</protein>
<dbReference type="Proteomes" id="UP000030392">
    <property type="component" value="Unassembled WGS sequence"/>
</dbReference>
<dbReference type="RefSeq" id="WP_036907773.1">
    <property type="nucleotide sequence ID" value="NZ_CP138967.1"/>
</dbReference>
<dbReference type="AlphaFoldDB" id="A0A0A2C0F7"/>
<sequence>MSEDSDLKLTLHKVVSYVVLRMESASDANIRRCIYQEYKEWLGTSIDDWVLALPNDWGRSDENFYLNFSLRS</sequence>
<accession>A0A0A2C0F7</accession>
<name>A0A0A2C0F7_PROMR</name>
<evidence type="ECO:0000313" key="2">
    <source>
        <dbReference type="Proteomes" id="UP000030392"/>
    </source>
</evidence>
<comment type="caution">
    <text evidence="1">The sequence shown here is derived from an EMBL/GenBank/DDBJ whole genome shotgun (WGS) entry which is preliminary data.</text>
</comment>
<dbReference type="EMBL" id="JNAX01000015">
    <property type="protein sequence ID" value="KGG19846.1"/>
    <property type="molecule type" value="Genomic_DNA"/>
</dbReference>
<reference evidence="2" key="1">
    <citation type="journal article" date="2014" name="Sci. Data">
        <title>Genomes of diverse isolates of the marine cyanobacterium Prochlorococcus.</title>
        <authorList>
            <person name="Biller S."/>
            <person name="Berube P."/>
            <person name="Thompson J."/>
            <person name="Kelly L."/>
            <person name="Roggensack S."/>
            <person name="Awad L."/>
            <person name="Roache-Johnson K."/>
            <person name="Ding H."/>
            <person name="Giovannoni S.J."/>
            <person name="Moore L.R."/>
            <person name="Chisholm S.W."/>
        </authorList>
    </citation>
    <scope>NUCLEOTIDE SEQUENCE [LARGE SCALE GENOMIC DNA]</scope>
    <source>
        <strain evidence="2">PAC1</strain>
    </source>
</reference>
<gene>
    <name evidence="1" type="ORF">EV03_2234</name>
</gene>
<proteinExistence type="predicted"/>
<evidence type="ECO:0000313" key="1">
    <source>
        <dbReference type="EMBL" id="KGG19846.1"/>
    </source>
</evidence>